<reference evidence="3" key="1">
    <citation type="journal article" date="2019" name="Int. J. Syst. Evol. Microbiol.">
        <title>The Global Catalogue of Microorganisms (GCM) 10K type strain sequencing project: providing services to taxonomists for standard genome sequencing and annotation.</title>
        <authorList>
            <consortium name="The Broad Institute Genomics Platform"/>
            <consortium name="The Broad Institute Genome Sequencing Center for Infectious Disease"/>
            <person name="Wu L."/>
            <person name="Ma J."/>
        </authorList>
    </citation>
    <scope>NUCLEOTIDE SEQUENCE [LARGE SCALE GENOMIC DNA]</scope>
    <source>
        <strain evidence="3">JCM 12607</strain>
    </source>
</reference>
<evidence type="ECO:0000313" key="2">
    <source>
        <dbReference type="EMBL" id="MFD0628431.1"/>
    </source>
</evidence>
<comment type="caution">
    <text evidence="2">The sequence shown here is derived from an EMBL/GenBank/DDBJ whole genome shotgun (WGS) entry which is preliminary data.</text>
</comment>
<proteinExistence type="predicted"/>
<keyword evidence="3" id="KW-1185">Reference proteome</keyword>
<name>A0ABW2X6E9_9ACTN</name>
<evidence type="ECO:0000313" key="3">
    <source>
        <dbReference type="Proteomes" id="UP001596915"/>
    </source>
</evidence>
<feature type="region of interest" description="Disordered" evidence="1">
    <location>
        <begin position="55"/>
        <end position="111"/>
    </location>
</feature>
<organism evidence="2 3">
    <name type="scientific">Streptomyces sanglieri</name>
    <dbReference type="NCBI Taxonomy" id="193460"/>
    <lineage>
        <taxon>Bacteria</taxon>
        <taxon>Bacillati</taxon>
        <taxon>Actinomycetota</taxon>
        <taxon>Actinomycetes</taxon>
        <taxon>Kitasatosporales</taxon>
        <taxon>Streptomycetaceae</taxon>
        <taxon>Streptomyces</taxon>
    </lineage>
</organism>
<feature type="compositionally biased region" description="Basic residues" evidence="1">
    <location>
        <begin position="79"/>
        <end position="93"/>
    </location>
</feature>
<evidence type="ECO:0000256" key="1">
    <source>
        <dbReference type="SAM" id="MobiDB-lite"/>
    </source>
</evidence>
<gene>
    <name evidence="2" type="ORF">ACFQ2K_43255</name>
</gene>
<protein>
    <submittedName>
        <fullName evidence="2">Uncharacterized protein</fullName>
    </submittedName>
</protein>
<feature type="compositionally biased region" description="Low complexity" evidence="1">
    <location>
        <begin position="69"/>
        <end position="78"/>
    </location>
</feature>
<accession>A0ABW2X6E9</accession>
<dbReference type="Proteomes" id="UP001596915">
    <property type="component" value="Unassembled WGS sequence"/>
</dbReference>
<sequence length="111" mass="11539">MGRAPLAVRGYVRAGSRAEAADLLAELASGGAAGLGGPDPLGEAWLAGDPVVREGAAGGSRCRRTRSPVRATARTASFRSRRSRRARRARRAVSSRSRAAVPPTWSGTSAR</sequence>
<dbReference type="EMBL" id="JBHTGL010000008">
    <property type="protein sequence ID" value="MFD0628431.1"/>
    <property type="molecule type" value="Genomic_DNA"/>
</dbReference>